<dbReference type="AlphaFoldDB" id="A0A0J6YIK7"/>
<dbReference type="Proteomes" id="UP000054565">
    <property type="component" value="Unassembled WGS sequence"/>
</dbReference>
<accession>A0A0J6YIK7</accession>
<dbReference type="EMBL" id="DS028096">
    <property type="protein sequence ID" value="KMP06919.1"/>
    <property type="molecule type" value="Genomic_DNA"/>
</dbReference>
<organism evidence="1 2">
    <name type="scientific">Coccidioides immitis RMSCC 2394</name>
    <dbReference type="NCBI Taxonomy" id="404692"/>
    <lineage>
        <taxon>Eukaryota</taxon>
        <taxon>Fungi</taxon>
        <taxon>Dikarya</taxon>
        <taxon>Ascomycota</taxon>
        <taxon>Pezizomycotina</taxon>
        <taxon>Eurotiomycetes</taxon>
        <taxon>Eurotiomycetidae</taxon>
        <taxon>Onygenales</taxon>
        <taxon>Onygenaceae</taxon>
        <taxon>Coccidioides</taxon>
    </lineage>
</organism>
<dbReference type="STRING" id="404692.A0A0J6YIK7"/>
<sequence length="354" mass="38229">MSQDDRVSVDSTHPTKDMVIKHNSSSYLEPHVHPPPVHVPHRHVVPESLASTAKKWNTNSLGMRLALDAASATTAAALICPVVTIIDRAIIEKAAKGLAIRESLTSSLRGMITRPHHFIISTPFLLIYTLYSCTYLTANVIDTVVSTTNDKEFSHVSAGPTKFLSTALVNMSICVYKDSRFAKLFGAQGQQTQGSPQSSATASRGAQMACQSMKKMAAAPKIPKISLGLFGLRDSLTIFASFNVPQLISPHIPNFLASTPSSKTSLAQFTIPATVQIFSTPLHLLGLDLYNRQPSGGLPAADRWARVKRDWFPSCVARIGRILPAYGVGGVVNTKLRANLMHSLEATASEKSTL</sequence>
<proteinExistence type="predicted"/>
<name>A0A0J6YIK7_COCIT</name>
<dbReference type="InterPro" id="IPR038781">
    <property type="entry name" value="C365.16-ike"/>
</dbReference>
<dbReference type="PANTHER" id="PTHR37845">
    <property type="entry name" value="SEQUENCE ORPHAN"/>
    <property type="match status" value="1"/>
</dbReference>
<dbReference type="PANTHER" id="PTHR37845:SF1">
    <property type="entry name" value="SEQUENCE ORPHAN"/>
    <property type="match status" value="1"/>
</dbReference>
<evidence type="ECO:0000313" key="1">
    <source>
        <dbReference type="EMBL" id="KMP06919.1"/>
    </source>
</evidence>
<reference evidence="2" key="1">
    <citation type="journal article" date="2010" name="Genome Res.">
        <title>Population genomic sequencing of Coccidioides fungi reveals recent hybridization and transposon control.</title>
        <authorList>
            <person name="Neafsey D.E."/>
            <person name="Barker B.M."/>
            <person name="Sharpton T.J."/>
            <person name="Stajich J.E."/>
            <person name="Park D.J."/>
            <person name="Whiston E."/>
            <person name="Hung C.-Y."/>
            <person name="McMahan C."/>
            <person name="White J."/>
            <person name="Sykes S."/>
            <person name="Heiman D."/>
            <person name="Young S."/>
            <person name="Zeng Q."/>
            <person name="Abouelleil A."/>
            <person name="Aftuck L."/>
            <person name="Bessette D."/>
            <person name="Brown A."/>
            <person name="FitzGerald M."/>
            <person name="Lui A."/>
            <person name="Macdonald J.P."/>
            <person name="Priest M."/>
            <person name="Orbach M.J."/>
            <person name="Galgiani J.N."/>
            <person name="Kirkland T.N."/>
            <person name="Cole G.T."/>
            <person name="Birren B.W."/>
            <person name="Henn M.R."/>
            <person name="Taylor J.W."/>
            <person name="Rounsley S.D."/>
        </authorList>
    </citation>
    <scope>NUCLEOTIDE SEQUENCE [LARGE SCALE GENOMIC DNA]</scope>
    <source>
        <strain evidence="2">RMSCC 2394</strain>
    </source>
</reference>
<gene>
    <name evidence="1" type="ORF">CIRG_06600</name>
</gene>
<protein>
    <submittedName>
        <fullName evidence="1">Sequence orphan</fullName>
    </submittedName>
</protein>
<evidence type="ECO:0000313" key="2">
    <source>
        <dbReference type="Proteomes" id="UP000054565"/>
    </source>
</evidence>
<dbReference type="GO" id="GO:0005739">
    <property type="term" value="C:mitochondrion"/>
    <property type="evidence" value="ECO:0007669"/>
    <property type="project" value="TreeGrafter"/>
</dbReference>
<dbReference type="OrthoDB" id="275936at2759"/>